<dbReference type="InterPro" id="IPR050196">
    <property type="entry name" value="Cytochrome_P450_Monoox"/>
</dbReference>
<dbReference type="InterPro" id="IPR001128">
    <property type="entry name" value="Cyt_P450"/>
</dbReference>
<feature type="binding site" description="axial binding residue" evidence="6">
    <location>
        <position position="434"/>
    </location>
    <ligand>
        <name>heme</name>
        <dbReference type="ChEBI" id="CHEBI:30413"/>
    </ligand>
    <ligandPart>
        <name>Fe</name>
        <dbReference type="ChEBI" id="CHEBI:18248"/>
    </ligandPart>
</feature>
<dbReference type="InterPro" id="IPR017972">
    <property type="entry name" value="Cyt_P450_CS"/>
</dbReference>
<keyword evidence="3 6" id="KW-0349">Heme</keyword>
<dbReference type="Proteomes" id="UP000005239">
    <property type="component" value="Unassembled WGS sequence"/>
</dbReference>
<name>A0A2A6CWQ9_PRIPA</name>
<dbReference type="InterPro" id="IPR036396">
    <property type="entry name" value="Cyt_P450_sf"/>
</dbReference>
<reference evidence="9" key="1">
    <citation type="journal article" date="2008" name="Nat. Genet.">
        <title>The Pristionchus pacificus genome provides a unique perspective on nematode lifestyle and parasitism.</title>
        <authorList>
            <person name="Dieterich C."/>
            <person name="Clifton S.W."/>
            <person name="Schuster L.N."/>
            <person name="Chinwalla A."/>
            <person name="Delehaunty K."/>
            <person name="Dinkelacker I."/>
            <person name="Fulton L."/>
            <person name="Fulton R."/>
            <person name="Godfrey J."/>
            <person name="Minx P."/>
            <person name="Mitreva M."/>
            <person name="Roeseler W."/>
            <person name="Tian H."/>
            <person name="Witte H."/>
            <person name="Yang S.P."/>
            <person name="Wilson R.K."/>
            <person name="Sommer R.J."/>
        </authorList>
    </citation>
    <scope>NUCLEOTIDE SEQUENCE [LARGE SCALE GENOMIC DNA]</scope>
    <source>
        <strain evidence="9">PS312</strain>
    </source>
</reference>
<evidence type="ECO:0000313" key="9">
    <source>
        <dbReference type="Proteomes" id="UP000005239"/>
    </source>
</evidence>
<dbReference type="GO" id="GO:0004497">
    <property type="term" value="F:monooxygenase activity"/>
    <property type="evidence" value="ECO:0007669"/>
    <property type="project" value="UniProtKB-KW"/>
</dbReference>
<dbReference type="GO" id="GO:0005506">
    <property type="term" value="F:iron ion binding"/>
    <property type="evidence" value="ECO:0007669"/>
    <property type="project" value="InterPro"/>
</dbReference>
<dbReference type="InterPro" id="IPR002401">
    <property type="entry name" value="Cyt_P450_E_grp-I"/>
</dbReference>
<dbReference type="PRINTS" id="PR00385">
    <property type="entry name" value="P450"/>
</dbReference>
<dbReference type="OrthoDB" id="1470350at2759"/>
<evidence type="ECO:0000256" key="1">
    <source>
        <dbReference type="ARBA" id="ARBA00001971"/>
    </source>
</evidence>
<sequence>MLVFVLALIVILAYGPMLIRFLRSIHHMKSLSKRIPGDEGLPVLGHMLEVGDSLEYVKELRRRCSKSNGLIKLWMLSDNEYTPTNGEMLKHIVDSSEEITKGANYGIIEKWLGQGVLISTGTRWHAKRKMLSPMFHFKMLESYIETMNRQAKICADLLEEKCGHEVDMYRTVKLCALDIICETAMGKDLEAQRNPHQEYIEAIDKIMELDMKIGFTPFLWVGFIRKLLGVEEEFNRNVKVAHEFTKTVLRERSAAIEKGEETNKRSFIDMLLMEREKAHLTDTDVREEVDTFMFAGHDTTSSVFSWTLWCLACHPKIQEKVHEEIDGVFRDDPDRECTKEDFGSLNYLDRCIKEAERLFPPVPAVHRQLQNDMQMGDNLLPRGASVSIAPIVIHHNESIYPNPTVYDPDRFLPENVATRHAYDFIPFSAGPRNCIGQKFAQYEIKIVMSWLLRRFRFVTDRPLESQKYSVEATLKPVNGMRITVVKR</sequence>
<gene>
    <name evidence="8" type="primary">WBGene00103632</name>
</gene>
<keyword evidence="5 7" id="KW-0503">Monooxygenase</keyword>
<protein>
    <submittedName>
        <fullName evidence="8">Cytochrome P450</fullName>
    </submittedName>
</protein>
<dbReference type="PRINTS" id="PR00463">
    <property type="entry name" value="EP450I"/>
</dbReference>
<accession>A0A2A6CWQ9</accession>
<dbReference type="Pfam" id="PF00067">
    <property type="entry name" value="p450"/>
    <property type="match status" value="1"/>
</dbReference>
<accession>A0A8R1UBB0</accession>
<comment type="cofactor">
    <cofactor evidence="1 6">
        <name>heme</name>
        <dbReference type="ChEBI" id="CHEBI:30413"/>
    </cofactor>
</comment>
<keyword evidence="9" id="KW-1185">Reference proteome</keyword>
<evidence type="ECO:0000256" key="2">
    <source>
        <dbReference type="ARBA" id="ARBA00010617"/>
    </source>
</evidence>
<evidence type="ECO:0000313" key="8">
    <source>
        <dbReference type="EnsemblMetazoa" id="PPA14078.1"/>
    </source>
</evidence>
<reference evidence="8" key="2">
    <citation type="submission" date="2022-06" db="UniProtKB">
        <authorList>
            <consortium name="EnsemblMetazoa"/>
        </authorList>
    </citation>
    <scope>IDENTIFICATION</scope>
    <source>
        <strain evidence="8">PS312</strain>
    </source>
</reference>
<evidence type="ECO:0000256" key="7">
    <source>
        <dbReference type="RuleBase" id="RU000461"/>
    </source>
</evidence>
<dbReference type="EnsemblMetazoa" id="PPA14078.1">
    <property type="protein sequence ID" value="PPA14078.1"/>
    <property type="gene ID" value="WBGene00103632"/>
</dbReference>
<evidence type="ECO:0000256" key="5">
    <source>
        <dbReference type="ARBA" id="ARBA00023033"/>
    </source>
</evidence>
<keyword evidence="7" id="KW-0560">Oxidoreductase</keyword>
<dbReference type="PANTHER" id="PTHR24291:SF130">
    <property type="entry name" value="CYTOCHROME P450 FAMILY"/>
    <property type="match status" value="1"/>
</dbReference>
<dbReference type="PANTHER" id="PTHR24291">
    <property type="entry name" value="CYTOCHROME P450 FAMILY 4"/>
    <property type="match status" value="1"/>
</dbReference>
<evidence type="ECO:0000256" key="6">
    <source>
        <dbReference type="PIRSR" id="PIRSR602401-1"/>
    </source>
</evidence>
<organism evidence="8 9">
    <name type="scientific">Pristionchus pacificus</name>
    <name type="common">Parasitic nematode worm</name>
    <dbReference type="NCBI Taxonomy" id="54126"/>
    <lineage>
        <taxon>Eukaryota</taxon>
        <taxon>Metazoa</taxon>
        <taxon>Ecdysozoa</taxon>
        <taxon>Nematoda</taxon>
        <taxon>Chromadorea</taxon>
        <taxon>Rhabditida</taxon>
        <taxon>Rhabditina</taxon>
        <taxon>Diplogasteromorpha</taxon>
        <taxon>Diplogasteroidea</taxon>
        <taxon>Neodiplogasteridae</taxon>
        <taxon>Pristionchus</taxon>
    </lineage>
</organism>
<keyword evidence="4 6" id="KW-0408">Iron</keyword>
<comment type="similarity">
    <text evidence="2 7">Belongs to the cytochrome P450 family.</text>
</comment>
<proteinExistence type="inferred from homology"/>
<keyword evidence="6 7" id="KW-0479">Metal-binding</keyword>
<dbReference type="CDD" id="cd20628">
    <property type="entry name" value="CYP4"/>
    <property type="match status" value="1"/>
</dbReference>
<dbReference type="SUPFAM" id="SSF48264">
    <property type="entry name" value="Cytochrome P450"/>
    <property type="match status" value="1"/>
</dbReference>
<evidence type="ECO:0000256" key="4">
    <source>
        <dbReference type="ARBA" id="ARBA00023004"/>
    </source>
</evidence>
<dbReference type="GO" id="GO:0016705">
    <property type="term" value="F:oxidoreductase activity, acting on paired donors, with incorporation or reduction of molecular oxygen"/>
    <property type="evidence" value="ECO:0007669"/>
    <property type="project" value="InterPro"/>
</dbReference>
<dbReference type="AlphaFoldDB" id="A0A2A6CWQ9"/>
<dbReference type="GO" id="GO:0020037">
    <property type="term" value="F:heme binding"/>
    <property type="evidence" value="ECO:0007669"/>
    <property type="project" value="InterPro"/>
</dbReference>
<dbReference type="Gene3D" id="1.10.630.10">
    <property type="entry name" value="Cytochrome P450"/>
    <property type="match status" value="1"/>
</dbReference>
<evidence type="ECO:0000256" key="3">
    <source>
        <dbReference type="ARBA" id="ARBA00022617"/>
    </source>
</evidence>
<dbReference type="PROSITE" id="PS00086">
    <property type="entry name" value="CYTOCHROME_P450"/>
    <property type="match status" value="1"/>
</dbReference>